<keyword evidence="3" id="KW-1133">Transmembrane helix</keyword>
<keyword evidence="3" id="KW-0812">Transmembrane</keyword>
<proteinExistence type="predicted"/>
<evidence type="ECO:0000313" key="4">
    <source>
        <dbReference type="EMBL" id="CUE72765.1"/>
    </source>
</evidence>
<feature type="region of interest" description="Disordered" evidence="2">
    <location>
        <begin position="370"/>
        <end position="390"/>
    </location>
</feature>
<feature type="transmembrane region" description="Helical" evidence="3">
    <location>
        <begin position="7"/>
        <end position="30"/>
    </location>
</feature>
<feature type="compositionally biased region" description="Polar residues" evidence="2">
    <location>
        <begin position="447"/>
        <end position="456"/>
    </location>
</feature>
<gene>
    <name evidence="4" type="ORF">BSAL_54485</name>
</gene>
<accession>A0A0S4IM55</accession>
<organism evidence="4 5">
    <name type="scientific">Bodo saltans</name>
    <name type="common">Flagellated protozoan</name>
    <dbReference type="NCBI Taxonomy" id="75058"/>
    <lineage>
        <taxon>Eukaryota</taxon>
        <taxon>Discoba</taxon>
        <taxon>Euglenozoa</taxon>
        <taxon>Kinetoplastea</taxon>
        <taxon>Metakinetoplastina</taxon>
        <taxon>Eubodonida</taxon>
        <taxon>Bodonidae</taxon>
        <taxon>Bodo</taxon>
    </lineage>
</organism>
<feature type="coiled-coil region" evidence="1">
    <location>
        <begin position="299"/>
        <end position="326"/>
    </location>
</feature>
<feature type="region of interest" description="Disordered" evidence="2">
    <location>
        <begin position="408"/>
        <end position="463"/>
    </location>
</feature>
<protein>
    <submittedName>
        <fullName evidence="4">Membrane-associated protein, putative</fullName>
    </submittedName>
</protein>
<dbReference type="EMBL" id="CYKH01000139">
    <property type="protein sequence ID" value="CUE72765.1"/>
    <property type="molecule type" value="Genomic_DNA"/>
</dbReference>
<reference evidence="5" key="1">
    <citation type="submission" date="2015-09" db="EMBL/GenBank/DDBJ databases">
        <authorList>
            <consortium name="Pathogen Informatics"/>
        </authorList>
    </citation>
    <scope>NUCLEOTIDE SEQUENCE [LARGE SCALE GENOMIC DNA]</scope>
    <source>
        <strain evidence="5">Lake Konstanz</strain>
    </source>
</reference>
<name>A0A0S4IM55_BODSA</name>
<evidence type="ECO:0000256" key="1">
    <source>
        <dbReference type="SAM" id="Coils"/>
    </source>
</evidence>
<dbReference type="Proteomes" id="UP000051952">
    <property type="component" value="Unassembled WGS sequence"/>
</dbReference>
<feature type="region of interest" description="Disordered" evidence="2">
    <location>
        <begin position="149"/>
        <end position="171"/>
    </location>
</feature>
<feature type="compositionally biased region" description="Basic and acidic residues" evidence="2">
    <location>
        <begin position="423"/>
        <end position="436"/>
    </location>
</feature>
<keyword evidence="5" id="KW-1185">Reference proteome</keyword>
<evidence type="ECO:0000256" key="3">
    <source>
        <dbReference type="SAM" id="Phobius"/>
    </source>
</evidence>
<dbReference type="VEuPathDB" id="TriTrypDB:BSAL_54485"/>
<keyword evidence="1" id="KW-0175">Coiled coil</keyword>
<evidence type="ECO:0000313" key="5">
    <source>
        <dbReference type="Proteomes" id="UP000051952"/>
    </source>
</evidence>
<evidence type="ECO:0000256" key="2">
    <source>
        <dbReference type="SAM" id="MobiDB-lite"/>
    </source>
</evidence>
<keyword evidence="3" id="KW-0472">Membrane</keyword>
<dbReference type="AlphaFoldDB" id="A0A0S4IM55"/>
<sequence length="541" mass="58919">MRKIASFTFFFIYHESVVISSFIVVLSFLYSINVKMMPIDASQDLITSSQQPLPFRLFSWRRRLALLPASQRQSALEEMLFQLGTRCDVHTTSGTFSAVVRWRSVGIELVNHEGNHDDGGIGSTFDALMLEFGSIHAVSLERYSMNSSPTPSLHRASDIDPSPSASSEDDEGGIRAYFCVEASAESHHLSDLPPTTEMFLIHPLAMRTSADEQRIRQHAAYLDQLDGVAYHAAWEGTSNSEAWASKVEEQLNLNRRAVAQRAEAAVDGANLPAAQSHSPPPHYPPPQDDDETVLLEAQVRELQQVLQTKELLLSELERQLRVASAEQQQQQRPPIIISTSAAHAGRTDSIPLVFDDLETFDSDLALATEGAGESRSAAMQSNTRRPRTAGGVLLHPDAQLADTALATLPDRPSYSPQSDEDVNEHHDERNDNDHCQNRSAAFPGATAESQSSSTHRPATGGGSAAVITSVRFADVLLIGEEPEGSTEAQPVLVPPTTTSYQNYFQPSSRTCAHAEDASAPETVTAAAALHPHPHHLQGVSG</sequence>